<gene>
    <name evidence="1" type="ORF">PENSUB_11750</name>
</gene>
<dbReference type="EMBL" id="MNBE01000719">
    <property type="protein sequence ID" value="OKO94483.1"/>
    <property type="molecule type" value="Genomic_DNA"/>
</dbReference>
<accession>A0A1Q5T2M6</accession>
<evidence type="ECO:0000313" key="2">
    <source>
        <dbReference type="Proteomes" id="UP000186955"/>
    </source>
</evidence>
<proteinExistence type="predicted"/>
<dbReference type="AlphaFoldDB" id="A0A1Q5T2M6"/>
<comment type="caution">
    <text evidence="1">The sequence shown here is derived from an EMBL/GenBank/DDBJ whole genome shotgun (WGS) entry which is preliminary data.</text>
</comment>
<protein>
    <submittedName>
        <fullName evidence="1">Uncharacterized protein</fullName>
    </submittedName>
</protein>
<dbReference type="Proteomes" id="UP000186955">
    <property type="component" value="Unassembled WGS sequence"/>
</dbReference>
<organism evidence="1 2">
    <name type="scientific">Penicillium subrubescens</name>
    <dbReference type="NCBI Taxonomy" id="1316194"/>
    <lineage>
        <taxon>Eukaryota</taxon>
        <taxon>Fungi</taxon>
        <taxon>Dikarya</taxon>
        <taxon>Ascomycota</taxon>
        <taxon>Pezizomycotina</taxon>
        <taxon>Eurotiomycetes</taxon>
        <taxon>Eurotiomycetidae</taxon>
        <taxon>Eurotiales</taxon>
        <taxon>Aspergillaceae</taxon>
        <taxon>Penicillium</taxon>
    </lineage>
</organism>
<reference evidence="1 2" key="1">
    <citation type="submission" date="2016-10" db="EMBL/GenBank/DDBJ databases">
        <title>Genome sequence of the ascomycete fungus Penicillium subrubescens.</title>
        <authorList>
            <person name="De Vries R.P."/>
            <person name="Peng M."/>
            <person name="Dilokpimol A."/>
            <person name="Hilden K."/>
            <person name="Makela M.R."/>
            <person name="Grigoriev I."/>
            <person name="Riley R."/>
            <person name="Granchi Z."/>
        </authorList>
    </citation>
    <scope>NUCLEOTIDE SEQUENCE [LARGE SCALE GENOMIC DNA]</scope>
    <source>
        <strain evidence="1 2">CBS 132785</strain>
    </source>
</reference>
<keyword evidence="2" id="KW-1185">Reference proteome</keyword>
<evidence type="ECO:0000313" key="1">
    <source>
        <dbReference type="EMBL" id="OKO94483.1"/>
    </source>
</evidence>
<name>A0A1Q5T2M6_9EURO</name>
<sequence>MTVPLPSYAPPRASGPPFNVGINSDLILYVATDCRSFVSSPPSFVPDEPASYIGKVFACWPVVFPDGVRVIVEDKAQIKNRMEAECKLLQKLEKGGFPWSPRVLYRTLDDINPLDRPYIVHTRFPGKQLQRSDTFPAKKADREKILAQIARINFDLLFSRKLSIFIGWELVKFMPIRFAMRFPSFLDITSKQQPRDLPVDPKEFSKKYLKVPTFMTVDRGFYVSRMQFEYATRASRYSHIVLDETDNNMRSYQHTTASLVAFPSA</sequence>